<evidence type="ECO:0000259" key="1">
    <source>
        <dbReference type="Pfam" id="PF04784"/>
    </source>
</evidence>
<proteinExistence type="predicted"/>
<dbReference type="AlphaFoldDB" id="A0AAQ3QJF2"/>
<name>A0AAQ3QJF2_9LILI</name>
<dbReference type="InterPro" id="IPR006869">
    <property type="entry name" value="DUF547"/>
</dbReference>
<accession>A0AAQ3QJF2</accession>
<feature type="domain" description="DUF547" evidence="1">
    <location>
        <begin position="243"/>
        <end position="368"/>
    </location>
</feature>
<organism evidence="2 3">
    <name type="scientific">Canna indica</name>
    <name type="common">Indian-shot</name>
    <dbReference type="NCBI Taxonomy" id="4628"/>
    <lineage>
        <taxon>Eukaryota</taxon>
        <taxon>Viridiplantae</taxon>
        <taxon>Streptophyta</taxon>
        <taxon>Embryophyta</taxon>
        <taxon>Tracheophyta</taxon>
        <taxon>Spermatophyta</taxon>
        <taxon>Magnoliopsida</taxon>
        <taxon>Liliopsida</taxon>
        <taxon>Zingiberales</taxon>
        <taxon>Cannaceae</taxon>
        <taxon>Canna</taxon>
    </lineage>
</organism>
<evidence type="ECO:0000313" key="2">
    <source>
        <dbReference type="EMBL" id="WOL14901.1"/>
    </source>
</evidence>
<protein>
    <recommendedName>
        <fullName evidence="1">DUF547 domain-containing protein</fullName>
    </recommendedName>
</protein>
<evidence type="ECO:0000313" key="3">
    <source>
        <dbReference type="Proteomes" id="UP001327560"/>
    </source>
</evidence>
<keyword evidence="3" id="KW-1185">Reference proteome</keyword>
<dbReference type="EMBL" id="CP136896">
    <property type="protein sequence ID" value="WOL14901.1"/>
    <property type="molecule type" value="Genomic_DNA"/>
</dbReference>
<gene>
    <name evidence="2" type="ORF">Cni_G23682</name>
</gene>
<reference evidence="2 3" key="1">
    <citation type="submission" date="2023-10" db="EMBL/GenBank/DDBJ databases">
        <title>Chromosome-scale genome assembly provides insights into flower coloration mechanisms of Canna indica.</title>
        <authorList>
            <person name="Li C."/>
        </authorList>
    </citation>
    <scope>NUCLEOTIDE SEQUENCE [LARGE SCALE GENOMIC DNA]</scope>
    <source>
        <tissue evidence="2">Flower</tissue>
    </source>
</reference>
<dbReference type="PANTHER" id="PTHR46248:SF4">
    <property type="entry name" value="OS01G0147800 PROTEIN"/>
    <property type="match status" value="1"/>
</dbReference>
<dbReference type="Pfam" id="PF04784">
    <property type="entry name" value="DUF547"/>
    <property type="match status" value="1"/>
</dbReference>
<dbReference type="Proteomes" id="UP001327560">
    <property type="component" value="Chromosome 7"/>
</dbReference>
<sequence length="459" mass="53135">MVEEEIITLERTIEGLKMCICQERKQKKERQLQQEQQQHQWWQRQQRHFLCGLGGRREMGKLEQLSELENEEETDDETERLRRCNESYQDLSHSSSPPPRWQWCRDEGTVPDTPNKLSEELIKYLISIFHRLNQRSSQFEYEPHNSAKLQISCMRSNSMVGKSSFISSNCKTSSSSSKDTAHKLDLYGVLPEANRTRRDIRLKQNFVNLTQASLDMSRISLCVSTIGKLRAVIRELNVINPTFLTYKQKLAFWINIYNACIMHAILQHGLPPSPENLLALLNKAAINVGGVILNALAIEHFLLRHSFEIEHDVINEKEGILRHAYGLGYPEPNVTFALCRGSWSSPALRVYTAEDVVNELERAKIEYLEASVSITSKKKIILPKLLHWHMRDFADDMESLLEWIYSQLPSSVPIKKMLKECLSRDPRIPLAKMVEIQPYGAEFRYLLPCPEDSELFSFS</sequence>
<dbReference type="PANTHER" id="PTHR46248">
    <property type="entry name" value="EXPRESSED PROTEIN"/>
    <property type="match status" value="1"/>
</dbReference>